<feature type="domain" description="Glycoside hydrolase family 5" evidence="8">
    <location>
        <begin position="53"/>
        <end position="331"/>
    </location>
</feature>
<dbReference type="PANTHER" id="PTHR31451">
    <property type="match status" value="1"/>
</dbReference>
<dbReference type="eggNOG" id="COG3934">
    <property type="taxonomic scope" value="Bacteria"/>
</dbReference>
<keyword evidence="7 9" id="KW-0326">Glycosidase</keyword>
<evidence type="ECO:0000256" key="4">
    <source>
        <dbReference type="ARBA" id="ARBA00022525"/>
    </source>
</evidence>
<keyword evidence="10" id="KW-1185">Reference proteome</keyword>
<protein>
    <recommendedName>
        <fullName evidence="3">mannan endo-1,4-beta-mannosidase</fullName>
        <ecNumber evidence="3">3.2.1.78</ecNumber>
    </recommendedName>
</protein>
<comment type="catalytic activity">
    <reaction evidence="1">
        <text>Random hydrolysis of (1-&gt;4)-beta-D-mannosidic linkages in mannans, galactomannans and glucomannans.</text>
        <dbReference type="EC" id="3.2.1.78"/>
    </reaction>
</comment>
<dbReference type="EC" id="3.2.1.78" evidence="3"/>
<dbReference type="InParanoid" id="D6TVR7"/>
<dbReference type="InterPro" id="IPR017853">
    <property type="entry name" value="GH"/>
</dbReference>
<dbReference type="AlphaFoldDB" id="D6TVR7"/>
<evidence type="ECO:0000313" key="10">
    <source>
        <dbReference type="Proteomes" id="UP000004508"/>
    </source>
</evidence>
<dbReference type="RefSeq" id="WP_007915716.1">
    <property type="nucleotide sequence ID" value="NZ_ADVG01000003.1"/>
</dbReference>
<name>D6TVR7_KTERA</name>
<dbReference type="Pfam" id="PF26410">
    <property type="entry name" value="GH5_mannosidase"/>
    <property type="match status" value="1"/>
</dbReference>
<dbReference type="InterPro" id="IPR006311">
    <property type="entry name" value="TAT_signal"/>
</dbReference>
<reference evidence="9 10" key="1">
    <citation type="journal article" date="2011" name="Stand. Genomic Sci.">
        <title>Non-contiguous finished genome sequence and contextual data of the filamentous soil bacterium Ktedonobacter racemifer type strain (SOSP1-21).</title>
        <authorList>
            <person name="Chang Y.J."/>
            <person name="Land M."/>
            <person name="Hauser L."/>
            <person name="Chertkov O."/>
            <person name="Del Rio T.G."/>
            <person name="Nolan M."/>
            <person name="Copeland A."/>
            <person name="Tice H."/>
            <person name="Cheng J.F."/>
            <person name="Lucas S."/>
            <person name="Han C."/>
            <person name="Goodwin L."/>
            <person name="Pitluck S."/>
            <person name="Ivanova N."/>
            <person name="Ovchinikova G."/>
            <person name="Pati A."/>
            <person name="Chen A."/>
            <person name="Palaniappan K."/>
            <person name="Mavromatis K."/>
            <person name="Liolios K."/>
            <person name="Brettin T."/>
            <person name="Fiebig A."/>
            <person name="Rohde M."/>
            <person name="Abt B."/>
            <person name="Goker M."/>
            <person name="Detter J.C."/>
            <person name="Woyke T."/>
            <person name="Bristow J."/>
            <person name="Eisen J.A."/>
            <person name="Markowitz V."/>
            <person name="Hugenholtz P."/>
            <person name="Kyrpides N.C."/>
            <person name="Klenk H.P."/>
            <person name="Lapidus A."/>
        </authorList>
    </citation>
    <scope>NUCLEOTIDE SEQUENCE [LARGE SCALE GENOMIC DNA]</scope>
    <source>
        <strain evidence="10">DSM 44963</strain>
    </source>
</reference>
<dbReference type="InterPro" id="IPR045053">
    <property type="entry name" value="MAN-like"/>
</dbReference>
<dbReference type="GO" id="GO:0016985">
    <property type="term" value="F:mannan endo-1,4-beta-mannosidase activity"/>
    <property type="evidence" value="ECO:0007669"/>
    <property type="project" value="UniProtKB-EC"/>
</dbReference>
<evidence type="ECO:0000256" key="5">
    <source>
        <dbReference type="ARBA" id="ARBA00022729"/>
    </source>
</evidence>
<dbReference type="GO" id="GO:0000272">
    <property type="term" value="P:polysaccharide catabolic process"/>
    <property type="evidence" value="ECO:0007669"/>
    <property type="project" value="InterPro"/>
</dbReference>
<sequence>MADGTIYSSLTRRLSTRREFMRNTAIAGVAATAGASLLGQIMPTPALADSRFDFVDTCGSDFTLGNKTFYFGGTNNYYLHYKSHFMIDDVLQNAVAMGLGVVRLWGFLDGQASDGFVMQPQPGVYPEDGYERFDYTVWKASQLGLKLVVTLTNNWDAFGGMNQYVSWFGGTNHDDFYTKPEIKQAFKNYIHNFLHRHNRYTNRKMMDETAIMTWELANEPRCESDKSGDTIVNWAHEMSEYIKDLDHRHLVAVGDEGFYNYPGNPDWTRNGYSGVDWKRLVALPGIDYGTLHFYPNDWGKDADWAVQWIQDHIQDGHAAGKPVVVEEFGWRDLATRDEIYRRWTDTVYQAGGNGDQFWILTGLQDDGALYPNYDGYRVTNPSSTASVLAAHAAQMKAKSGRLVK</sequence>
<evidence type="ECO:0000256" key="3">
    <source>
        <dbReference type="ARBA" id="ARBA00012706"/>
    </source>
</evidence>
<dbReference type="InterPro" id="IPR001547">
    <property type="entry name" value="Glyco_hydro_5"/>
</dbReference>
<dbReference type="NCBIfam" id="TIGR01409">
    <property type="entry name" value="TAT_signal_seq"/>
    <property type="match status" value="1"/>
</dbReference>
<comment type="caution">
    <text evidence="9">The sequence shown here is derived from an EMBL/GenBank/DDBJ whole genome shotgun (WGS) entry which is preliminary data.</text>
</comment>
<keyword evidence="6 9" id="KW-0378">Hydrolase</keyword>
<dbReference type="SUPFAM" id="SSF51445">
    <property type="entry name" value="(Trans)glycosidases"/>
    <property type="match status" value="1"/>
</dbReference>
<evidence type="ECO:0000256" key="7">
    <source>
        <dbReference type="ARBA" id="ARBA00023295"/>
    </source>
</evidence>
<accession>D6TVR7</accession>
<dbReference type="Proteomes" id="UP000004508">
    <property type="component" value="Unassembled WGS sequence"/>
</dbReference>
<dbReference type="STRING" id="485913.Krac_5327"/>
<comment type="subcellular location">
    <subcellularLocation>
        <location evidence="2">Secreted</location>
    </subcellularLocation>
</comment>
<organism evidence="9 10">
    <name type="scientific">Ktedonobacter racemifer DSM 44963</name>
    <dbReference type="NCBI Taxonomy" id="485913"/>
    <lineage>
        <taxon>Bacteria</taxon>
        <taxon>Bacillati</taxon>
        <taxon>Chloroflexota</taxon>
        <taxon>Ktedonobacteria</taxon>
        <taxon>Ktedonobacterales</taxon>
        <taxon>Ktedonobacteraceae</taxon>
        <taxon>Ktedonobacter</taxon>
    </lineage>
</organism>
<gene>
    <name evidence="9" type="ORF">Krac_5327</name>
</gene>
<keyword evidence="4" id="KW-0964">Secreted</keyword>
<evidence type="ECO:0000256" key="1">
    <source>
        <dbReference type="ARBA" id="ARBA00001678"/>
    </source>
</evidence>
<dbReference type="Gene3D" id="3.20.20.80">
    <property type="entry name" value="Glycosidases"/>
    <property type="match status" value="1"/>
</dbReference>
<dbReference type="InterPro" id="IPR019546">
    <property type="entry name" value="TAT_signal_bac_arc"/>
</dbReference>
<evidence type="ECO:0000256" key="6">
    <source>
        <dbReference type="ARBA" id="ARBA00022801"/>
    </source>
</evidence>
<proteinExistence type="predicted"/>
<dbReference type="EMBL" id="ADVG01000003">
    <property type="protein sequence ID" value="EFH84300.1"/>
    <property type="molecule type" value="Genomic_DNA"/>
</dbReference>
<keyword evidence="5" id="KW-0732">Signal</keyword>
<dbReference type="PANTHER" id="PTHR31451:SF39">
    <property type="entry name" value="MANNAN ENDO-1,4-BETA-MANNOSIDASE 1"/>
    <property type="match status" value="1"/>
</dbReference>
<evidence type="ECO:0000259" key="8">
    <source>
        <dbReference type="Pfam" id="PF26410"/>
    </source>
</evidence>
<dbReference type="GO" id="GO:0005576">
    <property type="term" value="C:extracellular region"/>
    <property type="evidence" value="ECO:0007669"/>
    <property type="project" value="UniProtKB-SubCell"/>
</dbReference>
<dbReference type="PROSITE" id="PS51318">
    <property type="entry name" value="TAT"/>
    <property type="match status" value="1"/>
</dbReference>
<evidence type="ECO:0000313" key="9">
    <source>
        <dbReference type="EMBL" id="EFH84300.1"/>
    </source>
</evidence>
<evidence type="ECO:0000256" key="2">
    <source>
        <dbReference type="ARBA" id="ARBA00004613"/>
    </source>
</evidence>